<feature type="transmembrane region" description="Helical" evidence="1">
    <location>
        <begin position="483"/>
        <end position="502"/>
    </location>
</feature>
<proteinExistence type="predicted"/>
<sequence>MAAVSHRREAPKIIVERSGHTMTTTSDAVAQDAPPNRFYRALSAIERAGNKLPHPFWLFVILIAILGAVSAILAANRVSVTLPSTGETVAVNNLLSVEGAQFAIQSALTNYSTFPPLAMVVVVLLGVSVAERSGLLTALLRITVGRLPVRLLTFSIAFSAMIAHVMSDSAYLVMIPLGALAFRAAGRSPVLGLMVAYAATAVGFNASPLVTPADAIRSSLSTAAAQIVDAEYLITPVATYFFTATSSVVLAAAIAIFVDRVLARRSDFSAEQLEADFVVSDRLFNTEGAASATTVRSITLSKVETRALLAAGGVFAACVVVMALMLLPGSPFLGEEGGLIDSYVVKYIAIFISVIFTLLGITYGRITGTIPRFSDVPPAMAEGVRSLAPVLVLFFVVSQFLAYFTWTNIGSVVSVNGAGLLRSLEAPHLVVLLVILFAICILNMLITSGSAMWSILAPVVIPLVMYVGIAPESAMVAFMIGDSVTNCITPLNGYFVLALGFVQQFRKGAGIGTLLSFTIPIAVVVLITWTALFLLWYALGIPLGPGVAIR</sequence>
<name>A0AA87RE03_9MICO</name>
<dbReference type="AlphaFoldDB" id="A0AA87RE03"/>
<gene>
    <name evidence="2" type="ORF">ABA31_04100</name>
</gene>
<feature type="transmembrane region" description="Helical" evidence="1">
    <location>
        <begin position="237"/>
        <end position="258"/>
    </location>
</feature>
<dbReference type="PANTHER" id="PTHR30282:SF0">
    <property type="entry name" value="P-AMINOBENZOYL-GLUTAMATE TRANSPORT PROTEIN"/>
    <property type="match status" value="1"/>
</dbReference>
<organism evidence="2 3">
    <name type="scientific">Agrococcus baldri</name>
    <dbReference type="NCBI Taxonomy" id="153730"/>
    <lineage>
        <taxon>Bacteria</taxon>
        <taxon>Bacillati</taxon>
        <taxon>Actinomycetota</taxon>
        <taxon>Actinomycetes</taxon>
        <taxon>Micrococcales</taxon>
        <taxon>Microbacteriaceae</taxon>
        <taxon>Agrococcus</taxon>
    </lineage>
</organism>
<keyword evidence="1" id="KW-1133">Transmembrane helix</keyword>
<feature type="transmembrane region" description="Helical" evidence="1">
    <location>
        <begin position="453"/>
        <end position="471"/>
    </location>
</feature>
<dbReference type="Pfam" id="PF03806">
    <property type="entry name" value="ABG_transport"/>
    <property type="match status" value="1"/>
</dbReference>
<feature type="transmembrane region" description="Helical" evidence="1">
    <location>
        <begin position="514"/>
        <end position="539"/>
    </location>
</feature>
<dbReference type="Proteomes" id="UP000321749">
    <property type="component" value="Unassembled WGS sequence"/>
</dbReference>
<protein>
    <submittedName>
        <fullName evidence="2">p-aminobenzoyl-glutamate transporter</fullName>
    </submittedName>
</protein>
<evidence type="ECO:0000313" key="3">
    <source>
        <dbReference type="Proteomes" id="UP000321749"/>
    </source>
</evidence>
<feature type="transmembrane region" description="Helical" evidence="1">
    <location>
        <begin position="347"/>
        <end position="366"/>
    </location>
</feature>
<dbReference type="GO" id="GO:0015558">
    <property type="term" value="F:secondary active p-aminobenzoyl-glutamate transmembrane transporter activity"/>
    <property type="evidence" value="ECO:0007669"/>
    <property type="project" value="InterPro"/>
</dbReference>
<dbReference type="InterPro" id="IPR004697">
    <property type="entry name" value="AbgT"/>
</dbReference>
<feature type="transmembrane region" description="Helical" evidence="1">
    <location>
        <begin position="426"/>
        <end position="446"/>
    </location>
</feature>
<evidence type="ECO:0000256" key="1">
    <source>
        <dbReference type="SAM" id="Phobius"/>
    </source>
</evidence>
<evidence type="ECO:0000313" key="2">
    <source>
        <dbReference type="EMBL" id="GEK79059.1"/>
    </source>
</evidence>
<feature type="transmembrane region" description="Helical" evidence="1">
    <location>
        <begin position="307"/>
        <end position="327"/>
    </location>
</feature>
<reference evidence="2 3" key="1">
    <citation type="submission" date="2019-07" db="EMBL/GenBank/DDBJ databases">
        <title>Whole genome shotgun sequence of Agrococcus baldri NBRC 103055.</title>
        <authorList>
            <person name="Hosoyama A."/>
            <person name="Uohara A."/>
            <person name="Ohji S."/>
            <person name="Ichikawa N."/>
        </authorList>
    </citation>
    <scope>NUCLEOTIDE SEQUENCE [LARGE SCALE GENOMIC DNA]</scope>
    <source>
        <strain evidence="2 3">NBRC 103055</strain>
    </source>
</reference>
<dbReference type="PANTHER" id="PTHR30282">
    <property type="entry name" value="P-AMINOBENZOYL GLUTAMATE TRANSPORTER"/>
    <property type="match status" value="1"/>
</dbReference>
<dbReference type="EMBL" id="BJUU01000002">
    <property type="protein sequence ID" value="GEK79059.1"/>
    <property type="molecule type" value="Genomic_DNA"/>
</dbReference>
<comment type="caution">
    <text evidence="2">The sequence shown here is derived from an EMBL/GenBank/DDBJ whole genome shotgun (WGS) entry which is preliminary data.</text>
</comment>
<keyword evidence="3" id="KW-1185">Reference proteome</keyword>
<feature type="transmembrane region" description="Helical" evidence="1">
    <location>
        <begin position="387"/>
        <end position="406"/>
    </location>
</feature>
<keyword evidence="1" id="KW-0812">Transmembrane</keyword>
<dbReference type="GO" id="GO:1902604">
    <property type="term" value="P:p-aminobenzoyl-glutamate transmembrane transport"/>
    <property type="evidence" value="ECO:0007669"/>
    <property type="project" value="InterPro"/>
</dbReference>
<keyword evidence="1" id="KW-0472">Membrane</keyword>
<accession>A0AA87RE03</accession>
<feature type="transmembrane region" description="Helical" evidence="1">
    <location>
        <begin position="56"/>
        <end position="75"/>
    </location>
</feature>